<gene>
    <name evidence="2" type="ORF">NB063_23725</name>
</gene>
<proteinExistence type="predicted"/>
<evidence type="ECO:0008006" key="4">
    <source>
        <dbReference type="Google" id="ProtNLM"/>
    </source>
</evidence>
<organism evidence="2 3">
    <name type="scientific">Aporhodopirellula aestuarii</name>
    <dbReference type="NCBI Taxonomy" id="2950107"/>
    <lineage>
        <taxon>Bacteria</taxon>
        <taxon>Pseudomonadati</taxon>
        <taxon>Planctomycetota</taxon>
        <taxon>Planctomycetia</taxon>
        <taxon>Pirellulales</taxon>
        <taxon>Pirellulaceae</taxon>
        <taxon>Aporhodopirellula</taxon>
    </lineage>
</organism>
<dbReference type="Proteomes" id="UP001202961">
    <property type="component" value="Unassembled WGS sequence"/>
</dbReference>
<name>A0ABT0U9U0_9BACT</name>
<accession>A0ABT0U9U0</accession>
<feature type="region of interest" description="Disordered" evidence="1">
    <location>
        <begin position="1"/>
        <end position="32"/>
    </location>
</feature>
<protein>
    <recommendedName>
        <fullName evidence="4">Glycine zipper domain-containing protein</fullName>
    </recommendedName>
</protein>
<sequence>MSVKKTKNEETREELRNEDPITGAAGSHPVGTGVGAALGGAAAGAAAGSVAGPVGTVAGAIVGGVAGGYAGKAVAENIDPTVESAYWEETHSQRPYYNDAYGYDQYQPAYQAGWEAFDADANEEWVTREAIARQRWENEGGAQYMTWEEARPAAMDAYDRVNTRINKPR</sequence>
<comment type="caution">
    <text evidence="2">The sequence shown here is derived from an EMBL/GenBank/DDBJ whole genome shotgun (WGS) entry which is preliminary data.</text>
</comment>
<feature type="compositionally biased region" description="Basic and acidic residues" evidence="1">
    <location>
        <begin position="1"/>
        <end position="19"/>
    </location>
</feature>
<evidence type="ECO:0000313" key="3">
    <source>
        <dbReference type="Proteomes" id="UP001202961"/>
    </source>
</evidence>
<dbReference type="EMBL" id="JAMQBK010000063">
    <property type="protein sequence ID" value="MCM2373634.1"/>
    <property type="molecule type" value="Genomic_DNA"/>
</dbReference>
<evidence type="ECO:0000313" key="2">
    <source>
        <dbReference type="EMBL" id="MCM2373634.1"/>
    </source>
</evidence>
<evidence type="ECO:0000256" key="1">
    <source>
        <dbReference type="SAM" id="MobiDB-lite"/>
    </source>
</evidence>
<dbReference type="RefSeq" id="WP_250931393.1">
    <property type="nucleotide sequence ID" value="NZ_JAMQBK010000063.1"/>
</dbReference>
<keyword evidence="3" id="KW-1185">Reference proteome</keyword>
<reference evidence="2 3" key="1">
    <citation type="journal article" date="2022" name="Syst. Appl. Microbiol.">
        <title>Rhodopirellula aestuarii sp. nov., a novel member of the genus Rhodopirellula isolated from brackish sediments collected in the Tagus River estuary, Portugal.</title>
        <authorList>
            <person name="Vitorino I.R."/>
            <person name="Klimek D."/>
            <person name="Calusinska M."/>
            <person name="Lobo-da-Cunha A."/>
            <person name="Vasconcelos V."/>
            <person name="Lage O.M."/>
        </authorList>
    </citation>
    <scope>NUCLEOTIDE SEQUENCE [LARGE SCALE GENOMIC DNA]</scope>
    <source>
        <strain evidence="2 3">ICT_H3.1</strain>
    </source>
</reference>